<reference evidence="2" key="1">
    <citation type="submission" date="2023-03" db="EMBL/GenBank/DDBJ databases">
        <title>Massive genome expansion in bonnet fungi (Mycena s.s.) driven by repeated elements and novel gene families across ecological guilds.</title>
        <authorList>
            <consortium name="Lawrence Berkeley National Laboratory"/>
            <person name="Harder C.B."/>
            <person name="Miyauchi S."/>
            <person name="Viragh M."/>
            <person name="Kuo A."/>
            <person name="Thoen E."/>
            <person name="Andreopoulos B."/>
            <person name="Lu D."/>
            <person name="Skrede I."/>
            <person name="Drula E."/>
            <person name="Henrissat B."/>
            <person name="Morin E."/>
            <person name="Kohler A."/>
            <person name="Barry K."/>
            <person name="LaButti K."/>
            <person name="Morin E."/>
            <person name="Salamov A."/>
            <person name="Lipzen A."/>
            <person name="Mereny Z."/>
            <person name="Hegedus B."/>
            <person name="Baldrian P."/>
            <person name="Stursova M."/>
            <person name="Weitz H."/>
            <person name="Taylor A."/>
            <person name="Grigoriev I.V."/>
            <person name="Nagy L.G."/>
            <person name="Martin F."/>
            <person name="Kauserud H."/>
        </authorList>
    </citation>
    <scope>NUCLEOTIDE SEQUENCE</scope>
    <source>
        <strain evidence="2">CBHHK182m</strain>
    </source>
</reference>
<keyword evidence="3" id="KW-1185">Reference proteome</keyword>
<protein>
    <submittedName>
        <fullName evidence="2">Uncharacterized protein</fullName>
    </submittedName>
</protein>
<evidence type="ECO:0000256" key="1">
    <source>
        <dbReference type="SAM" id="MobiDB-lite"/>
    </source>
</evidence>
<dbReference type="AlphaFoldDB" id="A0AAD7JI59"/>
<name>A0AAD7JI59_9AGAR</name>
<accession>A0AAD7JI59</accession>
<sequence>MLTNAITRLSRRLNDLEVPVVGRRPAARSWVQPTSRRTLPGCRTAEAVPGSSICMTPVGTSAPMLPAHTTRVTETFTMARNLSDPQTMKFIDTIDLRPPPTTITTPTVVVQHREIIPMTTEAGFTLIHTSALVNVADHPVRHDQPHLQPFSGRRYAQEHGHGSNVSNGPEHSRSSRARRTPYERPRRNANPVERPSESSDYTRDRFEFEEFNRGRGHVEDARTRRRERGNRGRRTLRRKY</sequence>
<feature type="region of interest" description="Disordered" evidence="1">
    <location>
        <begin position="218"/>
        <end position="240"/>
    </location>
</feature>
<evidence type="ECO:0000313" key="3">
    <source>
        <dbReference type="Proteomes" id="UP001215598"/>
    </source>
</evidence>
<dbReference type="EMBL" id="JARKIB010000031">
    <property type="protein sequence ID" value="KAJ7763020.1"/>
    <property type="molecule type" value="Genomic_DNA"/>
</dbReference>
<proteinExistence type="predicted"/>
<dbReference type="Proteomes" id="UP001215598">
    <property type="component" value="Unassembled WGS sequence"/>
</dbReference>
<gene>
    <name evidence="2" type="ORF">B0H16DRAFT_505070</name>
</gene>
<feature type="compositionally biased region" description="Basic residues" evidence="1">
    <location>
        <begin position="223"/>
        <end position="240"/>
    </location>
</feature>
<feature type="region of interest" description="Disordered" evidence="1">
    <location>
        <begin position="154"/>
        <end position="201"/>
    </location>
</feature>
<comment type="caution">
    <text evidence="2">The sequence shown here is derived from an EMBL/GenBank/DDBJ whole genome shotgun (WGS) entry which is preliminary data.</text>
</comment>
<organism evidence="2 3">
    <name type="scientific">Mycena metata</name>
    <dbReference type="NCBI Taxonomy" id="1033252"/>
    <lineage>
        <taxon>Eukaryota</taxon>
        <taxon>Fungi</taxon>
        <taxon>Dikarya</taxon>
        <taxon>Basidiomycota</taxon>
        <taxon>Agaricomycotina</taxon>
        <taxon>Agaricomycetes</taxon>
        <taxon>Agaricomycetidae</taxon>
        <taxon>Agaricales</taxon>
        <taxon>Marasmiineae</taxon>
        <taxon>Mycenaceae</taxon>
        <taxon>Mycena</taxon>
    </lineage>
</organism>
<evidence type="ECO:0000313" key="2">
    <source>
        <dbReference type="EMBL" id="KAJ7763020.1"/>
    </source>
</evidence>